<reference evidence="1 2" key="1">
    <citation type="submission" date="2020-04" db="EMBL/GenBank/DDBJ databases">
        <authorList>
            <person name="De Canck E."/>
        </authorList>
    </citation>
    <scope>NUCLEOTIDE SEQUENCE [LARGE SCALE GENOMIC DNA]</scope>
    <source>
        <strain evidence="1 2">LMG 22037</strain>
    </source>
</reference>
<evidence type="ECO:0000313" key="2">
    <source>
        <dbReference type="Proteomes" id="UP000494249"/>
    </source>
</evidence>
<dbReference type="EC" id="4.2.1.80" evidence="1"/>
<dbReference type="RefSeq" id="WP_051224006.1">
    <property type="nucleotide sequence ID" value="NZ_CADFGL010000015.1"/>
</dbReference>
<dbReference type="PANTHER" id="PTHR30143:SF0">
    <property type="entry name" value="2-KETO-4-PENTENOATE HYDRATASE"/>
    <property type="match status" value="1"/>
</dbReference>
<dbReference type="InterPro" id="IPR036663">
    <property type="entry name" value="Fumarylacetoacetase_C_sf"/>
</dbReference>
<accession>A0A6J5BDN3</accession>
<evidence type="ECO:0000313" key="1">
    <source>
        <dbReference type="EMBL" id="CAB3701558.1"/>
    </source>
</evidence>
<dbReference type="AlphaFoldDB" id="A0A6J5BDN3"/>
<keyword evidence="1" id="KW-0456">Lyase</keyword>
<dbReference type="Gene3D" id="3.90.850.10">
    <property type="entry name" value="Fumarylacetoacetase-like, C-terminal domain"/>
    <property type="match status" value="1"/>
</dbReference>
<dbReference type="Proteomes" id="UP000494249">
    <property type="component" value="Unassembled WGS sequence"/>
</dbReference>
<organism evidence="1 2">
    <name type="scientific">Paraburkholderia phenoliruptrix</name>
    <dbReference type="NCBI Taxonomy" id="252970"/>
    <lineage>
        <taxon>Bacteria</taxon>
        <taxon>Pseudomonadati</taxon>
        <taxon>Pseudomonadota</taxon>
        <taxon>Betaproteobacteria</taxon>
        <taxon>Burkholderiales</taxon>
        <taxon>Burkholderiaceae</taxon>
        <taxon>Paraburkholderia</taxon>
    </lineage>
</organism>
<name>A0A6J5BDN3_9BURK</name>
<gene>
    <name evidence="1" type="primary">mhpD_2</name>
    <name evidence="1" type="ORF">LMG22037_03539</name>
</gene>
<dbReference type="PANTHER" id="PTHR30143">
    <property type="entry name" value="ACID HYDRATASE"/>
    <property type="match status" value="1"/>
</dbReference>
<dbReference type="EMBL" id="CADIKB010000016">
    <property type="protein sequence ID" value="CAB3701558.1"/>
    <property type="molecule type" value="Genomic_DNA"/>
</dbReference>
<dbReference type="InterPro" id="IPR050772">
    <property type="entry name" value="Hydratase-Decarb/MhpD_sf"/>
</dbReference>
<dbReference type="GO" id="GO:0005737">
    <property type="term" value="C:cytoplasm"/>
    <property type="evidence" value="ECO:0007669"/>
    <property type="project" value="TreeGrafter"/>
</dbReference>
<protein>
    <submittedName>
        <fullName evidence="1">2-keto-4-pentenoate hydratase</fullName>
        <ecNumber evidence="1">4.2.1.80</ecNumber>
    </submittedName>
</protein>
<sequence>MRSRSSAAIRCGAAYEAQRVNTERRLTSGERLVGCKVGLTSRAVQGQFGVDQPDFGMLFDTMAVADGEEIAMSRTQQPKVEAEIALVLERDLPHERHTLAGPMVAASAGDVFTASIEGHGTVSASFSTQSEPT</sequence>
<dbReference type="SUPFAM" id="SSF56529">
    <property type="entry name" value="FAH"/>
    <property type="match status" value="1"/>
</dbReference>
<proteinExistence type="predicted"/>
<dbReference type="GO" id="GO:0008684">
    <property type="term" value="F:2-oxopent-4-enoate hydratase activity"/>
    <property type="evidence" value="ECO:0007669"/>
    <property type="project" value="UniProtKB-EC"/>
</dbReference>